<dbReference type="SUPFAM" id="SSF52540">
    <property type="entry name" value="P-loop containing nucleoside triphosphate hydrolases"/>
    <property type="match status" value="1"/>
</dbReference>
<accession>E0IGH1</accession>
<evidence type="ECO:0000256" key="2">
    <source>
        <dbReference type="ARBA" id="ARBA00022741"/>
    </source>
</evidence>
<dbReference type="PANTHER" id="PTHR42939:SF1">
    <property type="entry name" value="ABC TRANSPORTER ATP-BINDING PROTEIN ALBC-RELATED"/>
    <property type="match status" value="1"/>
</dbReference>
<gene>
    <name evidence="5" type="ORF">PaecuDRAFT_4764</name>
</gene>
<dbReference type="PANTHER" id="PTHR42939">
    <property type="entry name" value="ABC TRANSPORTER ATP-BINDING PROTEIN ALBC-RELATED"/>
    <property type="match status" value="1"/>
</dbReference>
<dbReference type="InterPro" id="IPR051782">
    <property type="entry name" value="ABC_Transporter_VariousFunc"/>
</dbReference>
<keyword evidence="2" id="KW-0547">Nucleotide-binding</keyword>
<dbReference type="eggNOG" id="COG1131">
    <property type="taxonomic scope" value="Bacteria"/>
</dbReference>
<protein>
    <submittedName>
        <fullName evidence="5">ABC transporter related protein</fullName>
    </submittedName>
</protein>
<dbReference type="Pfam" id="PF00005">
    <property type="entry name" value="ABC_tran"/>
    <property type="match status" value="1"/>
</dbReference>
<evidence type="ECO:0000313" key="6">
    <source>
        <dbReference type="Proteomes" id="UP000005387"/>
    </source>
</evidence>
<keyword evidence="3" id="KW-0067">ATP-binding</keyword>
<dbReference type="EMBL" id="AEDD01000018">
    <property type="protein sequence ID" value="EFM08411.1"/>
    <property type="molecule type" value="Genomic_DNA"/>
</dbReference>
<dbReference type="STRING" id="717606.PaecuDRAFT_4764"/>
<evidence type="ECO:0000256" key="3">
    <source>
        <dbReference type="ARBA" id="ARBA00022840"/>
    </source>
</evidence>
<dbReference type="SMART" id="SM00382">
    <property type="entry name" value="AAA"/>
    <property type="match status" value="1"/>
</dbReference>
<proteinExistence type="predicted"/>
<dbReference type="OrthoDB" id="9804819at2"/>
<keyword evidence="6" id="KW-1185">Reference proteome</keyword>
<dbReference type="GO" id="GO:0005524">
    <property type="term" value="F:ATP binding"/>
    <property type="evidence" value="ECO:0007669"/>
    <property type="project" value="UniProtKB-KW"/>
</dbReference>
<evidence type="ECO:0000259" key="4">
    <source>
        <dbReference type="PROSITE" id="PS50893"/>
    </source>
</evidence>
<keyword evidence="1" id="KW-0813">Transport</keyword>
<sequence>MQHSARPIISFDNVGKKFRRKEALRRVSVELSPGQIIGVIGTNGSGKSTLLKLIAGLLQPSEGQVLVNGKRVTRLTARDVAFLPDQDVFYEEFDLGRTVDFYANVYEDFDVQKAYELLHVFGLEPRQHARRLSKGNRGRFKIVLALARRAPLIVMDEPLSGLDPLVRESIIHSIIANLDLEKQTLVLSTHEVDEVEPLLDRVLLISNGELRGSETVEQIHAEYATGLVGWMKQKLAGK</sequence>
<dbReference type="InterPro" id="IPR027417">
    <property type="entry name" value="P-loop_NTPase"/>
</dbReference>
<name>E0IGH1_9BACL</name>
<dbReference type="GO" id="GO:0016887">
    <property type="term" value="F:ATP hydrolysis activity"/>
    <property type="evidence" value="ECO:0007669"/>
    <property type="project" value="InterPro"/>
</dbReference>
<dbReference type="InterPro" id="IPR003593">
    <property type="entry name" value="AAA+_ATPase"/>
</dbReference>
<evidence type="ECO:0000256" key="1">
    <source>
        <dbReference type="ARBA" id="ARBA00022448"/>
    </source>
</evidence>
<dbReference type="InterPro" id="IPR003439">
    <property type="entry name" value="ABC_transporter-like_ATP-bd"/>
</dbReference>
<evidence type="ECO:0000313" key="5">
    <source>
        <dbReference type="EMBL" id="EFM08411.1"/>
    </source>
</evidence>
<feature type="domain" description="ABC transporter" evidence="4">
    <location>
        <begin position="9"/>
        <end position="232"/>
    </location>
</feature>
<dbReference type="Proteomes" id="UP000005387">
    <property type="component" value="Unassembled WGS sequence"/>
</dbReference>
<dbReference type="CDD" id="cd03230">
    <property type="entry name" value="ABC_DR_subfamily_A"/>
    <property type="match status" value="1"/>
</dbReference>
<dbReference type="Gene3D" id="3.40.50.300">
    <property type="entry name" value="P-loop containing nucleotide triphosphate hydrolases"/>
    <property type="match status" value="1"/>
</dbReference>
<dbReference type="RefSeq" id="WP_006040742.1">
    <property type="nucleotide sequence ID" value="NZ_AEDD01000018.1"/>
</dbReference>
<dbReference type="AlphaFoldDB" id="E0IGH1"/>
<organism evidence="5 6">
    <name type="scientific">Paenibacillus curdlanolyticus YK9</name>
    <dbReference type="NCBI Taxonomy" id="717606"/>
    <lineage>
        <taxon>Bacteria</taxon>
        <taxon>Bacillati</taxon>
        <taxon>Bacillota</taxon>
        <taxon>Bacilli</taxon>
        <taxon>Bacillales</taxon>
        <taxon>Paenibacillaceae</taxon>
        <taxon>Paenibacillus</taxon>
    </lineage>
</organism>
<reference evidence="5 6" key="1">
    <citation type="submission" date="2010-07" db="EMBL/GenBank/DDBJ databases">
        <title>The draft genome of Paenibacillus curdlanolyticus YK9.</title>
        <authorList>
            <consortium name="US DOE Joint Genome Institute (JGI-PGF)"/>
            <person name="Lucas S."/>
            <person name="Copeland A."/>
            <person name="Lapidus A."/>
            <person name="Cheng J.-F."/>
            <person name="Bruce D."/>
            <person name="Goodwin L."/>
            <person name="Pitluck S."/>
            <person name="Land M.L."/>
            <person name="Hauser L."/>
            <person name="Chang Y.-J."/>
            <person name="Jeffries C."/>
            <person name="Anderson I.J."/>
            <person name="Johnson E."/>
            <person name="Loganathan U."/>
            <person name="Mulhopadhyay B."/>
            <person name="Kyrpides N."/>
            <person name="Woyke T.J."/>
        </authorList>
    </citation>
    <scope>NUCLEOTIDE SEQUENCE [LARGE SCALE GENOMIC DNA]</scope>
    <source>
        <strain evidence="5 6">YK9</strain>
    </source>
</reference>
<dbReference type="PROSITE" id="PS50893">
    <property type="entry name" value="ABC_TRANSPORTER_2"/>
    <property type="match status" value="1"/>
</dbReference>